<name>A0A3S5AVX0_9PLAT</name>
<dbReference type="EMBL" id="CAAALY010259847">
    <property type="protein sequence ID" value="VEL39033.1"/>
    <property type="molecule type" value="Genomic_DNA"/>
</dbReference>
<proteinExistence type="predicted"/>
<dbReference type="Proteomes" id="UP000784294">
    <property type="component" value="Unassembled WGS sequence"/>
</dbReference>
<evidence type="ECO:0000313" key="1">
    <source>
        <dbReference type="EMBL" id="VEL39033.1"/>
    </source>
</evidence>
<sequence length="58" mass="6939">MHQNPTLTTGFIAVLLLLSRLDQFAFWYRHFASSGRHFVDQFFSYQLPKVSLYLMERI</sequence>
<reference evidence="1" key="1">
    <citation type="submission" date="2018-11" db="EMBL/GenBank/DDBJ databases">
        <authorList>
            <consortium name="Pathogen Informatics"/>
        </authorList>
    </citation>
    <scope>NUCLEOTIDE SEQUENCE</scope>
</reference>
<accession>A0A3S5AVX0</accession>
<organism evidence="1 2">
    <name type="scientific">Protopolystoma xenopodis</name>
    <dbReference type="NCBI Taxonomy" id="117903"/>
    <lineage>
        <taxon>Eukaryota</taxon>
        <taxon>Metazoa</taxon>
        <taxon>Spiralia</taxon>
        <taxon>Lophotrochozoa</taxon>
        <taxon>Platyhelminthes</taxon>
        <taxon>Monogenea</taxon>
        <taxon>Polyopisthocotylea</taxon>
        <taxon>Polystomatidea</taxon>
        <taxon>Polystomatidae</taxon>
        <taxon>Protopolystoma</taxon>
    </lineage>
</organism>
<dbReference type="AlphaFoldDB" id="A0A3S5AVX0"/>
<evidence type="ECO:0000313" key="2">
    <source>
        <dbReference type="Proteomes" id="UP000784294"/>
    </source>
</evidence>
<gene>
    <name evidence="1" type="ORF">PXEA_LOCUS32473</name>
</gene>
<comment type="caution">
    <text evidence="1">The sequence shown here is derived from an EMBL/GenBank/DDBJ whole genome shotgun (WGS) entry which is preliminary data.</text>
</comment>
<keyword evidence="2" id="KW-1185">Reference proteome</keyword>
<protein>
    <submittedName>
        <fullName evidence="1">Uncharacterized protein</fullName>
    </submittedName>
</protein>